<keyword evidence="7" id="KW-1185">Reference proteome</keyword>
<dbReference type="EMBL" id="JACCBY010000001">
    <property type="protein sequence ID" value="NYD89185.1"/>
    <property type="molecule type" value="Genomic_DNA"/>
</dbReference>
<feature type="DNA-binding region" description="H-T-H motif" evidence="4">
    <location>
        <begin position="36"/>
        <end position="55"/>
    </location>
</feature>
<evidence type="ECO:0000313" key="7">
    <source>
        <dbReference type="Proteomes" id="UP000517753"/>
    </source>
</evidence>
<proteinExistence type="predicted"/>
<comment type="caution">
    <text evidence="6">The sequence shown here is derived from an EMBL/GenBank/DDBJ whole genome shotgun (WGS) entry which is preliminary data.</text>
</comment>
<protein>
    <submittedName>
        <fullName evidence="6">AcrR family transcriptional regulator</fullName>
    </submittedName>
</protein>
<evidence type="ECO:0000259" key="5">
    <source>
        <dbReference type="PROSITE" id="PS50977"/>
    </source>
</evidence>
<accession>A0A7Y9FKV7</accession>
<reference evidence="6 7" key="1">
    <citation type="submission" date="2020-07" db="EMBL/GenBank/DDBJ databases">
        <authorList>
            <person name="Partida-Martinez L."/>
            <person name="Huntemann M."/>
            <person name="Clum A."/>
            <person name="Wang J."/>
            <person name="Palaniappan K."/>
            <person name="Ritter S."/>
            <person name="Chen I.-M."/>
            <person name="Stamatis D."/>
            <person name="Reddy T."/>
            <person name="O'Malley R."/>
            <person name="Daum C."/>
            <person name="Shapiro N."/>
            <person name="Ivanova N."/>
            <person name="Kyrpides N."/>
            <person name="Woyke T."/>
        </authorList>
    </citation>
    <scope>NUCLEOTIDE SEQUENCE [LARGE SCALE GENOMIC DNA]</scope>
    <source>
        <strain evidence="6 7">AS2.3</strain>
    </source>
</reference>
<reference evidence="6 7" key="2">
    <citation type="submission" date="2020-08" db="EMBL/GenBank/DDBJ databases">
        <title>The Agave Microbiome: Exploring the role of microbial communities in plant adaptations to desert environments.</title>
        <authorList>
            <person name="Partida-Martinez L.P."/>
        </authorList>
    </citation>
    <scope>NUCLEOTIDE SEQUENCE [LARGE SCALE GENOMIC DNA]</scope>
    <source>
        <strain evidence="6 7">AS2.3</strain>
    </source>
</reference>
<dbReference type="PANTHER" id="PTHR47506:SF1">
    <property type="entry name" value="HTH-TYPE TRANSCRIPTIONAL REGULATOR YJDC"/>
    <property type="match status" value="1"/>
</dbReference>
<evidence type="ECO:0000256" key="3">
    <source>
        <dbReference type="ARBA" id="ARBA00023163"/>
    </source>
</evidence>
<evidence type="ECO:0000256" key="2">
    <source>
        <dbReference type="ARBA" id="ARBA00023125"/>
    </source>
</evidence>
<dbReference type="SUPFAM" id="SSF48498">
    <property type="entry name" value="Tetracyclin repressor-like, C-terminal domain"/>
    <property type="match status" value="1"/>
</dbReference>
<evidence type="ECO:0000256" key="1">
    <source>
        <dbReference type="ARBA" id="ARBA00023015"/>
    </source>
</evidence>
<keyword evidence="3" id="KW-0804">Transcription</keyword>
<dbReference type="Gene3D" id="1.10.357.10">
    <property type="entry name" value="Tetracycline Repressor, domain 2"/>
    <property type="match status" value="1"/>
</dbReference>
<dbReference type="InterPro" id="IPR023772">
    <property type="entry name" value="DNA-bd_HTH_TetR-type_CS"/>
</dbReference>
<dbReference type="InterPro" id="IPR009057">
    <property type="entry name" value="Homeodomain-like_sf"/>
</dbReference>
<gene>
    <name evidence="6" type="ORF">HD841_000954</name>
</gene>
<dbReference type="InterPro" id="IPR001647">
    <property type="entry name" value="HTH_TetR"/>
</dbReference>
<dbReference type="PANTHER" id="PTHR47506">
    <property type="entry name" value="TRANSCRIPTIONAL REGULATORY PROTEIN"/>
    <property type="match status" value="1"/>
</dbReference>
<dbReference type="Proteomes" id="UP000517753">
    <property type="component" value="Unassembled WGS sequence"/>
</dbReference>
<sequence>MEKSSRRSSGPRTFDRNQAVATAMRLFRIHGYKGVSVADLCGAIGIAPPSLYAAFGSKAGIYREALDLYAGLPGALDGMEGAGSLEAAVGGLLEAAIDAVTSEERGCMISTGLVEGAVEQQQLVRELADRRRALRDRIADALCTWLATDEARRLATYLSAVQQGISVQARDGATATELRGIAEDVVAGIAARRGASASQRSSPSNE</sequence>
<dbReference type="PROSITE" id="PS01081">
    <property type="entry name" value="HTH_TETR_1"/>
    <property type="match status" value="1"/>
</dbReference>
<keyword evidence="1" id="KW-0805">Transcription regulation</keyword>
<feature type="domain" description="HTH tetR-type" evidence="5">
    <location>
        <begin position="13"/>
        <end position="73"/>
    </location>
</feature>
<dbReference type="SUPFAM" id="SSF46689">
    <property type="entry name" value="Homeodomain-like"/>
    <property type="match status" value="1"/>
</dbReference>
<dbReference type="RefSeq" id="WP_179507681.1">
    <property type="nucleotide sequence ID" value="NZ_JACCBY010000001.1"/>
</dbReference>
<keyword evidence="2 4" id="KW-0238">DNA-binding</keyword>
<dbReference type="GO" id="GO:0003677">
    <property type="term" value="F:DNA binding"/>
    <property type="evidence" value="ECO:0007669"/>
    <property type="project" value="UniProtKB-UniRule"/>
</dbReference>
<dbReference type="PROSITE" id="PS50977">
    <property type="entry name" value="HTH_TETR_2"/>
    <property type="match status" value="1"/>
</dbReference>
<evidence type="ECO:0000256" key="4">
    <source>
        <dbReference type="PROSITE-ProRule" id="PRU00335"/>
    </source>
</evidence>
<name>A0A7Y9FKV7_9SPHN</name>
<dbReference type="InterPro" id="IPR036271">
    <property type="entry name" value="Tet_transcr_reg_TetR-rel_C_sf"/>
</dbReference>
<organism evidence="6 7">
    <name type="scientific">Sphingomonas melonis</name>
    <dbReference type="NCBI Taxonomy" id="152682"/>
    <lineage>
        <taxon>Bacteria</taxon>
        <taxon>Pseudomonadati</taxon>
        <taxon>Pseudomonadota</taxon>
        <taxon>Alphaproteobacteria</taxon>
        <taxon>Sphingomonadales</taxon>
        <taxon>Sphingomonadaceae</taxon>
        <taxon>Sphingomonas</taxon>
    </lineage>
</organism>
<dbReference type="Pfam" id="PF00440">
    <property type="entry name" value="TetR_N"/>
    <property type="match status" value="1"/>
</dbReference>
<dbReference type="AlphaFoldDB" id="A0A7Y9FKV7"/>
<evidence type="ECO:0000313" key="6">
    <source>
        <dbReference type="EMBL" id="NYD89185.1"/>
    </source>
</evidence>
<dbReference type="Gene3D" id="1.10.10.60">
    <property type="entry name" value="Homeodomain-like"/>
    <property type="match status" value="1"/>
</dbReference>